<dbReference type="FunFam" id="3.50.50.60:FF:000115">
    <property type="entry name" value="Salicylate hydroxylase, putative"/>
    <property type="match status" value="1"/>
</dbReference>
<feature type="chain" id="PRO_5025608192" evidence="6">
    <location>
        <begin position="21"/>
        <end position="430"/>
    </location>
</feature>
<dbReference type="SUPFAM" id="SSF54373">
    <property type="entry name" value="FAD-linked reductases, C-terminal domain"/>
    <property type="match status" value="1"/>
</dbReference>
<keyword evidence="6" id="KW-0732">Signal</keyword>
<protein>
    <submittedName>
        <fullName evidence="8">Salicylate hydroxylase-like protein</fullName>
    </submittedName>
</protein>
<keyword evidence="2" id="KW-0285">Flavoprotein</keyword>
<accession>A0A6A7BMQ0</accession>
<dbReference type="Pfam" id="PF01494">
    <property type="entry name" value="FAD_binding_3"/>
    <property type="match status" value="1"/>
</dbReference>
<reference evidence="8" key="1">
    <citation type="submission" date="2020-01" db="EMBL/GenBank/DDBJ databases">
        <authorList>
            <consortium name="DOE Joint Genome Institute"/>
            <person name="Haridas S."/>
            <person name="Albert R."/>
            <person name="Binder M."/>
            <person name="Bloem J."/>
            <person name="Labutti K."/>
            <person name="Salamov A."/>
            <person name="Andreopoulos B."/>
            <person name="Baker S.E."/>
            <person name="Barry K."/>
            <person name="Bills G."/>
            <person name="Bluhm B.H."/>
            <person name="Cannon C."/>
            <person name="Castanera R."/>
            <person name="Culley D.E."/>
            <person name="Daum C."/>
            <person name="Ezra D."/>
            <person name="Gonzalez J.B."/>
            <person name="Henrissat B."/>
            <person name="Kuo A."/>
            <person name="Liang C."/>
            <person name="Lipzen A."/>
            <person name="Lutzoni F."/>
            <person name="Magnuson J."/>
            <person name="Mondo S."/>
            <person name="Nolan M."/>
            <person name="Ohm R."/>
            <person name="Pangilinan J."/>
            <person name="Park H.-J."/>
            <person name="Ramirez L."/>
            <person name="Alfaro M."/>
            <person name="Sun H."/>
            <person name="Tritt A."/>
            <person name="Yoshinaga Y."/>
            <person name="Zwiers L.-H."/>
            <person name="Turgeon B.G."/>
            <person name="Goodwin S.B."/>
            <person name="Spatafora J.W."/>
            <person name="Crous P.W."/>
            <person name="Grigoriev I.V."/>
        </authorList>
    </citation>
    <scope>NUCLEOTIDE SEQUENCE</scope>
    <source>
        <strain evidence="8">IPT5</strain>
    </source>
</reference>
<evidence type="ECO:0000256" key="5">
    <source>
        <dbReference type="ARBA" id="ARBA00023033"/>
    </source>
</evidence>
<gene>
    <name evidence="8" type="ORF">T440DRAFT_549838</name>
</gene>
<name>A0A6A7BMQ0_9PLEO</name>
<sequence length="430" mass="47619">MSHALEIIIVGAGLSGLAASIQCALSGHSVTVLEGAKALVEIGAGLQLTPNATRLLQQWGVYNAVRDRVCEPATLTVYSYQGKTLAEEKDFDKNIRRKYGAPFTDCHRVDLQQALVKRAKELGVKVELNAKVSDIDFGDASGSRAHVTTMEGKIYSADLVVGADGLWSTCRSTLLGRKDPPLPTGDLAYRIVLDINQIEDDSLRDMVQTPACRFWAGPDAHVVAYSMRGGNMYNVVLLVPDDLEEGVARTQGDTEEMKKLFEGWDPVLTQFLGCVDRVDKWKLMHREEMESWINPQNNLVLIGDSCHPMLPYLAQGANSSIEDGAVLGLLLAPEILGSKSQLPEVLQLFEQLRKARGEGIVRETFKQRKDFHLRNGPEQEKRDAMMLRQLGHELQGAFPSRWTCPEVQPWLYGYDANKEVEAAVKGRKSS</sequence>
<proteinExistence type="inferred from homology"/>
<dbReference type="SUPFAM" id="SSF51905">
    <property type="entry name" value="FAD/NAD(P)-binding domain"/>
    <property type="match status" value="1"/>
</dbReference>
<evidence type="ECO:0000256" key="6">
    <source>
        <dbReference type="SAM" id="SignalP"/>
    </source>
</evidence>
<dbReference type="Proteomes" id="UP000799423">
    <property type="component" value="Unassembled WGS sequence"/>
</dbReference>
<feature type="signal peptide" evidence="6">
    <location>
        <begin position="1"/>
        <end position="20"/>
    </location>
</feature>
<evidence type="ECO:0000259" key="7">
    <source>
        <dbReference type="Pfam" id="PF01494"/>
    </source>
</evidence>
<dbReference type="AlphaFoldDB" id="A0A6A7BMQ0"/>
<dbReference type="InterPro" id="IPR002938">
    <property type="entry name" value="FAD-bd"/>
</dbReference>
<evidence type="ECO:0000256" key="4">
    <source>
        <dbReference type="ARBA" id="ARBA00023002"/>
    </source>
</evidence>
<feature type="domain" description="FAD-binding" evidence="7">
    <location>
        <begin position="6"/>
        <end position="363"/>
    </location>
</feature>
<evidence type="ECO:0000256" key="3">
    <source>
        <dbReference type="ARBA" id="ARBA00022827"/>
    </source>
</evidence>
<keyword evidence="4" id="KW-0560">Oxidoreductase</keyword>
<dbReference type="PANTHER" id="PTHR13789">
    <property type="entry name" value="MONOOXYGENASE"/>
    <property type="match status" value="1"/>
</dbReference>
<organism evidence="8 9">
    <name type="scientific">Plenodomus tracheiphilus IPT5</name>
    <dbReference type="NCBI Taxonomy" id="1408161"/>
    <lineage>
        <taxon>Eukaryota</taxon>
        <taxon>Fungi</taxon>
        <taxon>Dikarya</taxon>
        <taxon>Ascomycota</taxon>
        <taxon>Pezizomycotina</taxon>
        <taxon>Dothideomycetes</taxon>
        <taxon>Pleosporomycetidae</taxon>
        <taxon>Pleosporales</taxon>
        <taxon>Pleosporineae</taxon>
        <taxon>Leptosphaeriaceae</taxon>
        <taxon>Plenodomus</taxon>
    </lineage>
</organism>
<evidence type="ECO:0000256" key="2">
    <source>
        <dbReference type="ARBA" id="ARBA00022630"/>
    </source>
</evidence>
<dbReference type="PANTHER" id="PTHR13789:SF238">
    <property type="entry name" value="PUTATIVE (AFU_ORTHOLOGUE AFUA_2G01680)-RELATED"/>
    <property type="match status" value="1"/>
</dbReference>
<evidence type="ECO:0000313" key="8">
    <source>
        <dbReference type="EMBL" id="KAF2856452.1"/>
    </source>
</evidence>
<evidence type="ECO:0000256" key="1">
    <source>
        <dbReference type="ARBA" id="ARBA00007992"/>
    </source>
</evidence>
<dbReference type="Gene3D" id="3.50.50.60">
    <property type="entry name" value="FAD/NAD(P)-binding domain"/>
    <property type="match status" value="1"/>
</dbReference>
<evidence type="ECO:0000313" key="9">
    <source>
        <dbReference type="Proteomes" id="UP000799423"/>
    </source>
</evidence>
<dbReference type="InterPro" id="IPR050493">
    <property type="entry name" value="FAD-dep_Monooxygenase_BioMet"/>
</dbReference>
<dbReference type="InterPro" id="IPR036188">
    <property type="entry name" value="FAD/NAD-bd_sf"/>
</dbReference>
<keyword evidence="5" id="KW-0503">Monooxygenase</keyword>
<dbReference type="PRINTS" id="PR00420">
    <property type="entry name" value="RNGMNOXGNASE"/>
</dbReference>
<dbReference type="GO" id="GO:0071949">
    <property type="term" value="F:FAD binding"/>
    <property type="evidence" value="ECO:0007669"/>
    <property type="project" value="InterPro"/>
</dbReference>
<comment type="similarity">
    <text evidence="1">Belongs to the paxM FAD-dependent monooxygenase family.</text>
</comment>
<dbReference type="EMBL" id="MU006288">
    <property type="protein sequence ID" value="KAF2856452.1"/>
    <property type="molecule type" value="Genomic_DNA"/>
</dbReference>
<dbReference type="OrthoDB" id="16820at2759"/>
<dbReference type="GO" id="GO:0004497">
    <property type="term" value="F:monooxygenase activity"/>
    <property type="evidence" value="ECO:0007669"/>
    <property type="project" value="UniProtKB-KW"/>
</dbReference>
<keyword evidence="9" id="KW-1185">Reference proteome</keyword>
<keyword evidence="3" id="KW-0274">FAD</keyword>